<evidence type="ECO:0000313" key="4">
    <source>
        <dbReference type="Proteomes" id="UP000664859"/>
    </source>
</evidence>
<feature type="transmembrane region" description="Helical" evidence="2">
    <location>
        <begin position="12"/>
        <end position="30"/>
    </location>
</feature>
<reference evidence="3" key="1">
    <citation type="submission" date="2021-02" db="EMBL/GenBank/DDBJ databases">
        <title>First Annotated Genome of the Yellow-green Alga Tribonema minus.</title>
        <authorList>
            <person name="Mahan K.M."/>
        </authorList>
    </citation>
    <scope>NUCLEOTIDE SEQUENCE</scope>
    <source>
        <strain evidence="3">UTEX B ZZ1240</strain>
    </source>
</reference>
<feature type="compositionally biased region" description="Polar residues" evidence="1">
    <location>
        <begin position="49"/>
        <end position="60"/>
    </location>
</feature>
<dbReference type="Proteomes" id="UP000664859">
    <property type="component" value="Unassembled WGS sequence"/>
</dbReference>
<gene>
    <name evidence="3" type="ORF">JKP88DRAFT_233252</name>
</gene>
<evidence type="ECO:0000256" key="2">
    <source>
        <dbReference type="SAM" id="Phobius"/>
    </source>
</evidence>
<feature type="region of interest" description="Disordered" evidence="1">
    <location>
        <begin position="38"/>
        <end position="76"/>
    </location>
</feature>
<keyword evidence="2" id="KW-0472">Membrane</keyword>
<organism evidence="3 4">
    <name type="scientific">Tribonema minus</name>
    <dbReference type="NCBI Taxonomy" id="303371"/>
    <lineage>
        <taxon>Eukaryota</taxon>
        <taxon>Sar</taxon>
        <taxon>Stramenopiles</taxon>
        <taxon>Ochrophyta</taxon>
        <taxon>PX clade</taxon>
        <taxon>Xanthophyceae</taxon>
        <taxon>Tribonematales</taxon>
        <taxon>Tribonemataceae</taxon>
        <taxon>Tribonema</taxon>
    </lineage>
</organism>
<name>A0A835ZI93_9STRA</name>
<evidence type="ECO:0000313" key="3">
    <source>
        <dbReference type="EMBL" id="KAG5189438.1"/>
    </source>
</evidence>
<protein>
    <submittedName>
        <fullName evidence="3">Uncharacterized protein</fullName>
    </submittedName>
</protein>
<feature type="non-terminal residue" evidence="3">
    <location>
        <position position="1"/>
    </location>
</feature>
<proteinExistence type="predicted"/>
<keyword evidence="2" id="KW-1133">Transmembrane helix</keyword>
<keyword evidence="4" id="KW-1185">Reference proteome</keyword>
<sequence length="76" mass="8240">MGAKEKAVVGGFLTLTLAAIGVTHIYLPYYSDAAKQRRQKVATGELDTRNSNLSAGSMWSNIDDAAKANSKPQERR</sequence>
<dbReference type="AlphaFoldDB" id="A0A835ZI93"/>
<evidence type="ECO:0000256" key="1">
    <source>
        <dbReference type="SAM" id="MobiDB-lite"/>
    </source>
</evidence>
<keyword evidence="2" id="KW-0812">Transmembrane</keyword>
<comment type="caution">
    <text evidence="3">The sequence shown here is derived from an EMBL/GenBank/DDBJ whole genome shotgun (WGS) entry which is preliminary data.</text>
</comment>
<dbReference type="EMBL" id="JAFCMP010000050">
    <property type="protein sequence ID" value="KAG5189438.1"/>
    <property type="molecule type" value="Genomic_DNA"/>
</dbReference>
<accession>A0A835ZI93</accession>